<sequence length="48" mass="5651">MRYRRAEKQQAIIQGQILESAKILSEEVIASMLSDDEFFRRFTEISSE</sequence>
<reference evidence="1" key="1">
    <citation type="submission" date="2020-05" db="EMBL/GenBank/DDBJ databases">
        <authorList>
            <person name="Chiriac C."/>
            <person name="Salcher M."/>
            <person name="Ghai R."/>
            <person name="Kavagutti S V."/>
        </authorList>
    </citation>
    <scope>NUCLEOTIDE SEQUENCE</scope>
</reference>
<gene>
    <name evidence="1" type="ORF">UFOPK3974_01602</name>
</gene>
<protein>
    <submittedName>
        <fullName evidence="1">Unannotated protein</fullName>
    </submittedName>
</protein>
<accession>A0A6J7PDZ8</accession>
<evidence type="ECO:0000313" key="1">
    <source>
        <dbReference type="EMBL" id="CAB5002725.1"/>
    </source>
</evidence>
<dbReference type="AlphaFoldDB" id="A0A6J7PDZ8"/>
<dbReference type="EMBL" id="CAFBOR010000298">
    <property type="protein sequence ID" value="CAB5002725.1"/>
    <property type="molecule type" value="Genomic_DNA"/>
</dbReference>
<name>A0A6J7PDZ8_9ZZZZ</name>
<organism evidence="1">
    <name type="scientific">freshwater metagenome</name>
    <dbReference type="NCBI Taxonomy" id="449393"/>
    <lineage>
        <taxon>unclassified sequences</taxon>
        <taxon>metagenomes</taxon>
        <taxon>ecological metagenomes</taxon>
    </lineage>
</organism>
<proteinExistence type="predicted"/>